<proteinExistence type="predicted"/>
<dbReference type="Pfam" id="PF13464">
    <property type="entry name" value="RodZ_C"/>
    <property type="match status" value="1"/>
</dbReference>
<dbReference type="CDD" id="cd00093">
    <property type="entry name" value="HTH_XRE"/>
    <property type="match status" value="1"/>
</dbReference>
<dbReference type="InterPro" id="IPR050400">
    <property type="entry name" value="Bact_Cytoskel_RodZ"/>
</dbReference>
<dbReference type="PANTHER" id="PTHR34475:SF1">
    <property type="entry name" value="CYTOSKELETON PROTEIN RODZ"/>
    <property type="match status" value="1"/>
</dbReference>
<dbReference type="PROSITE" id="PS50943">
    <property type="entry name" value="HTH_CROC1"/>
    <property type="match status" value="1"/>
</dbReference>
<dbReference type="AlphaFoldDB" id="A0A450SJM2"/>
<dbReference type="Pfam" id="PF13413">
    <property type="entry name" value="HTH_25"/>
    <property type="match status" value="1"/>
</dbReference>
<keyword evidence="2" id="KW-0812">Transmembrane</keyword>
<gene>
    <name evidence="4" type="ORF">BECKFW1821B_GA0114236_101545</name>
</gene>
<feature type="region of interest" description="Disordered" evidence="1">
    <location>
        <begin position="1"/>
        <end position="22"/>
    </location>
</feature>
<dbReference type="InterPro" id="IPR010982">
    <property type="entry name" value="Lambda_DNA-bd_dom_sf"/>
</dbReference>
<evidence type="ECO:0000256" key="1">
    <source>
        <dbReference type="SAM" id="MobiDB-lite"/>
    </source>
</evidence>
<evidence type="ECO:0000256" key="2">
    <source>
        <dbReference type="SAM" id="Phobius"/>
    </source>
</evidence>
<dbReference type="InterPro" id="IPR025194">
    <property type="entry name" value="RodZ-like_C"/>
</dbReference>
<name>A0A450SJM2_9GAMM</name>
<dbReference type="EMBL" id="CAADFD010000015">
    <property type="protein sequence ID" value="VFJ53640.1"/>
    <property type="molecule type" value="Genomic_DNA"/>
</dbReference>
<organism evidence="4">
    <name type="scientific">Candidatus Kentrum sp. FW</name>
    <dbReference type="NCBI Taxonomy" id="2126338"/>
    <lineage>
        <taxon>Bacteria</taxon>
        <taxon>Pseudomonadati</taxon>
        <taxon>Pseudomonadota</taxon>
        <taxon>Gammaproteobacteria</taxon>
        <taxon>Candidatus Kentrum</taxon>
    </lineage>
</organism>
<accession>A0A450SJM2</accession>
<reference evidence="4" key="1">
    <citation type="submission" date="2019-02" db="EMBL/GenBank/DDBJ databases">
        <authorList>
            <person name="Gruber-Vodicka R. H."/>
            <person name="Seah K. B. B."/>
        </authorList>
    </citation>
    <scope>NUCLEOTIDE SEQUENCE</scope>
    <source>
        <strain evidence="4">BECK_BZ106</strain>
    </source>
</reference>
<feature type="region of interest" description="Disordered" evidence="1">
    <location>
        <begin position="180"/>
        <end position="237"/>
    </location>
</feature>
<feature type="transmembrane region" description="Helical" evidence="2">
    <location>
        <begin position="114"/>
        <end position="135"/>
    </location>
</feature>
<dbReference type="InterPro" id="IPR001387">
    <property type="entry name" value="Cro/C1-type_HTH"/>
</dbReference>
<dbReference type="Gene3D" id="1.10.260.40">
    <property type="entry name" value="lambda repressor-like DNA-binding domains"/>
    <property type="match status" value="1"/>
</dbReference>
<dbReference type="PANTHER" id="PTHR34475">
    <property type="match status" value="1"/>
</dbReference>
<sequence>MITPPQPDDFAVPMEEEEKGPGEQLREARQIRNLTIDDVAMRLHLHPAMVHSLEKEAYDKLPGPVFIRGYLSVYARLLNIAPTPILDAFDRRNLAPPVLSRNIANQPQVCSSHILVRITTYVIISCLALLVFFWWKNTISPDDYTKYEEFATLLEQPSRQQLPEQGSLREETKITLDNQENKIASDNSDNHVPPLSETPFIGEEDTPTDISVNRELPERSQDEVTTGNPPYEPSINVDRQKPAPILERNNHSMTLGVSAGEVVSVPSTMPKMDRIVVHLSADSWMEIHDGLGKRLYYQLGLSGQTYEFQGIEPFRVVLGYAHAATITYNGKLLDHTPYIQDELAEFSVGNSTQRSAD</sequence>
<keyword evidence="2" id="KW-0472">Membrane</keyword>
<dbReference type="SUPFAM" id="SSF47413">
    <property type="entry name" value="lambda repressor-like DNA-binding domains"/>
    <property type="match status" value="1"/>
</dbReference>
<feature type="domain" description="HTH cro/C1-type" evidence="3">
    <location>
        <begin position="25"/>
        <end position="55"/>
    </location>
</feature>
<dbReference type="GO" id="GO:0003677">
    <property type="term" value="F:DNA binding"/>
    <property type="evidence" value="ECO:0007669"/>
    <property type="project" value="InterPro"/>
</dbReference>
<evidence type="ECO:0000259" key="3">
    <source>
        <dbReference type="PROSITE" id="PS50943"/>
    </source>
</evidence>
<protein>
    <submittedName>
        <fullName evidence="4">Protein RodZ, contains Xre-like HTH and DUF4115 domains</fullName>
    </submittedName>
</protein>
<evidence type="ECO:0000313" key="4">
    <source>
        <dbReference type="EMBL" id="VFJ53640.1"/>
    </source>
</evidence>
<keyword evidence="2" id="KW-1133">Transmembrane helix</keyword>